<proteinExistence type="predicted"/>
<dbReference type="Gene3D" id="3.40.35.10">
    <property type="entry name" value="Phosphotransferase system, sorbose subfamily IIB component"/>
    <property type="match status" value="1"/>
</dbReference>
<dbReference type="GO" id="GO:0005737">
    <property type="term" value="C:cytoplasm"/>
    <property type="evidence" value="ECO:0007669"/>
    <property type="project" value="UniProtKB-SubCell"/>
</dbReference>
<evidence type="ECO:0000256" key="6">
    <source>
        <dbReference type="ARBA" id="ARBA00022683"/>
    </source>
</evidence>
<dbReference type="PROSITE" id="PS51101">
    <property type="entry name" value="PTS_EIIB_TYPE_4"/>
    <property type="match status" value="1"/>
</dbReference>
<feature type="non-terminal residue" evidence="9">
    <location>
        <position position="129"/>
    </location>
</feature>
<dbReference type="AlphaFoldDB" id="D9PG10"/>
<reference evidence="9" key="2">
    <citation type="journal article" date="2011" name="Microb. Ecol.">
        <title>Taxonomic and Functional Metagenomic Profiling of the Microbial Community in the Anoxic Sediment of a Sub-saline Shallow Lake (Laguna de Carrizo, Central Spain).</title>
        <authorList>
            <person name="Ferrer M."/>
            <person name="Guazzaroni M.E."/>
            <person name="Richter M."/>
            <person name="Garcia-Salamanca A."/>
            <person name="Yarza P."/>
            <person name="Suarez-Suarez A."/>
            <person name="Solano J."/>
            <person name="Alcaide M."/>
            <person name="van Dillewijn P."/>
            <person name="Molina-Henares M.A."/>
            <person name="Lopez-Cortes N."/>
            <person name="Al-Ramahi Y."/>
            <person name="Guerrero C."/>
            <person name="Acosta A."/>
            <person name="de Eugenio L.I."/>
            <person name="Martinez V."/>
            <person name="Marques S."/>
            <person name="Rojo F."/>
            <person name="Santero E."/>
            <person name="Genilloud O."/>
            <person name="Perez-Perez J."/>
            <person name="Rossello-Mora R."/>
            <person name="Ramos J.L."/>
        </authorList>
    </citation>
    <scope>NUCLEOTIDE SEQUENCE</scope>
</reference>
<dbReference type="InterPro" id="IPR036667">
    <property type="entry name" value="PTS_IIB_sorbose-sp_sf"/>
</dbReference>
<organism evidence="9">
    <name type="scientific">sediment metagenome</name>
    <dbReference type="NCBI Taxonomy" id="749907"/>
    <lineage>
        <taxon>unclassified sequences</taxon>
        <taxon>metagenomes</taxon>
        <taxon>ecological metagenomes</taxon>
    </lineage>
</organism>
<keyword evidence="7" id="KW-0418">Kinase</keyword>
<evidence type="ECO:0000256" key="2">
    <source>
        <dbReference type="ARBA" id="ARBA00022448"/>
    </source>
</evidence>
<gene>
    <name evidence="9" type="ORF">LDC_0455</name>
</gene>
<keyword evidence="3" id="KW-0963">Cytoplasm</keyword>
<dbReference type="GO" id="GO:0016301">
    <property type="term" value="F:kinase activity"/>
    <property type="evidence" value="ECO:0007669"/>
    <property type="project" value="UniProtKB-KW"/>
</dbReference>
<accession>D9PG10</accession>
<dbReference type="GO" id="GO:0009401">
    <property type="term" value="P:phosphoenolpyruvate-dependent sugar phosphotransferase system"/>
    <property type="evidence" value="ECO:0007669"/>
    <property type="project" value="UniProtKB-KW"/>
</dbReference>
<comment type="subcellular location">
    <subcellularLocation>
        <location evidence="1">Cytoplasm</location>
    </subcellularLocation>
</comment>
<keyword evidence="4" id="KW-0762">Sugar transport</keyword>
<evidence type="ECO:0000256" key="7">
    <source>
        <dbReference type="ARBA" id="ARBA00022777"/>
    </source>
</evidence>
<feature type="domain" description="PTS EIIB type-4" evidence="8">
    <location>
        <begin position="1"/>
        <end position="129"/>
    </location>
</feature>
<evidence type="ECO:0000256" key="1">
    <source>
        <dbReference type="ARBA" id="ARBA00004496"/>
    </source>
</evidence>
<reference evidence="9" key="1">
    <citation type="submission" date="2010-07" db="EMBL/GenBank/DDBJ databases">
        <authorList>
            <consortium name="CONSOLIDER consortium CSD2007-00005"/>
            <person name="Guazzaroni M.-E."/>
            <person name="Richter M."/>
            <person name="Garcia-Salamanca A."/>
            <person name="Yarza P."/>
            <person name="Ferrer M."/>
        </authorList>
    </citation>
    <scope>NUCLEOTIDE SEQUENCE</scope>
</reference>
<keyword evidence="2" id="KW-0813">Transport</keyword>
<keyword evidence="6" id="KW-0598">Phosphotransferase system</keyword>
<evidence type="ECO:0000313" key="9">
    <source>
        <dbReference type="EMBL" id="EFK97502.1"/>
    </source>
</evidence>
<dbReference type="GO" id="GO:0008982">
    <property type="term" value="F:protein-N(PI)-phosphohistidine-sugar phosphotransferase activity"/>
    <property type="evidence" value="ECO:0007669"/>
    <property type="project" value="InterPro"/>
</dbReference>
<keyword evidence="5 9" id="KW-0808">Transferase</keyword>
<dbReference type="EMBL" id="ADZX01000152">
    <property type="protein sequence ID" value="EFK97502.1"/>
    <property type="molecule type" value="Genomic_DNA"/>
</dbReference>
<evidence type="ECO:0000256" key="5">
    <source>
        <dbReference type="ARBA" id="ARBA00022679"/>
    </source>
</evidence>
<dbReference type="InterPro" id="IPR004720">
    <property type="entry name" value="PTS_IIB_sorbose-sp"/>
</dbReference>
<dbReference type="Pfam" id="PF03830">
    <property type="entry name" value="PTSIIB_sorb"/>
    <property type="match status" value="1"/>
</dbReference>
<name>D9PG10_9ZZZZ</name>
<comment type="caution">
    <text evidence="9">The sequence shown here is derived from an EMBL/GenBank/DDBJ whole genome shotgun (WGS) entry which is preliminary data.</text>
</comment>
<evidence type="ECO:0000259" key="8">
    <source>
        <dbReference type="PROSITE" id="PS51101"/>
    </source>
</evidence>
<evidence type="ECO:0000256" key="4">
    <source>
        <dbReference type="ARBA" id="ARBA00022597"/>
    </source>
</evidence>
<evidence type="ECO:0000256" key="3">
    <source>
        <dbReference type="ARBA" id="ARBA00022490"/>
    </source>
</evidence>
<sequence length="129" mass="14754">MAVSLIRIDDRLIHGQVIQGWVKHLDIKRIVVCNDEAASDETRRALLEMAVPAEVGINILSVTLAVQASQEARFTKEDVLFLFTVPQDCLRFLRLGDRLNRSMWAPCDSRPGKNMFWKRFTLNDEEVLA</sequence>
<protein>
    <submittedName>
        <fullName evidence="9">Phosphotransferase system, sorbose subfamily IIB component</fullName>
    </submittedName>
</protein>
<dbReference type="SUPFAM" id="SSF52728">
    <property type="entry name" value="PTS IIb component"/>
    <property type="match status" value="1"/>
</dbReference>